<dbReference type="AlphaFoldDB" id="A0A147BC19"/>
<evidence type="ECO:0000256" key="6">
    <source>
        <dbReference type="ARBA" id="ARBA00023054"/>
    </source>
</evidence>
<dbReference type="GO" id="GO:0016020">
    <property type="term" value="C:membrane"/>
    <property type="evidence" value="ECO:0007669"/>
    <property type="project" value="UniProtKB-SubCell"/>
</dbReference>
<proteinExistence type="predicted"/>
<reference evidence="10" key="1">
    <citation type="journal article" date="2018" name="PLoS Negl. Trop. Dis.">
        <title>Sialome diversity of ticks revealed by RNAseq of single tick salivary glands.</title>
        <authorList>
            <person name="Perner J."/>
            <person name="Kropackova S."/>
            <person name="Kopacek P."/>
            <person name="Ribeiro J.M."/>
        </authorList>
    </citation>
    <scope>NUCLEOTIDE SEQUENCE</scope>
    <source>
        <strain evidence="10">Siblings of single egg batch collected in Ceske Budejovice</strain>
        <tissue evidence="10">Salivary glands</tissue>
    </source>
</reference>
<evidence type="ECO:0000256" key="4">
    <source>
        <dbReference type="ARBA" id="ARBA00022692"/>
    </source>
</evidence>
<feature type="transmembrane region" description="Helical" evidence="9">
    <location>
        <begin position="350"/>
        <end position="372"/>
    </location>
</feature>
<evidence type="ECO:0000256" key="1">
    <source>
        <dbReference type="ARBA" id="ARBA00004167"/>
    </source>
</evidence>
<dbReference type="InterPro" id="IPR008677">
    <property type="entry name" value="MRVI1"/>
</dbReference>
<evidence type="ECO:0000256" key="5">
    <source>
        <dbReference type="ARBA" id="ARBA00022989"/>
    </source>
</evidence>
<protein>
    <submittedName>
        <fullName evidence="10">Putative lymphoid-retiricted membrane protein</fullName>
    </submittedName>
</protein>
<evidence type="ECO:0000256" key="8">
    <source>
        <dbReference type="SAM" id="Coils"/>
    </source>
</evidence>
<sequence>SDQMSEEEIETKFTTLSLGFKTDRLTLTKRLELHQRHRDIAEGNIHSELDAIRDLATKLNSLCPEDEKIRETVAKIQNHVAVIQQSTDRVSSQAEVYGAVQQEERMSRAFEVMVTHVENLKRASEKEHRELEEARKLLLDHQLQEVAAGSPPTKDSRGRLFSVPNSNLVAGPVRALRSLGASARRCSLPMAQALASSDEAHSLFRDVVKAECHPEEDIPACSSTKAETSHGVRDAEQDAEPASVCQDLNAQVIEEVSAVTEGMPQEASTGGSDTLLLDDCLNDDEEVDKEESEPSRGQGQTEGRMACSNLALLEWAAIVVTRLKFWLNSSRRVLAGKRRLPPIASERVTAVRYVVSGFLLAAALISVLVALLPGASSEPRPLRTLDSIWDALNFRGPYLDLHRRDGGPPPPT</sequence>
<keyword evidence="5 9" id="KW-1133">Transmembrane helix</keyword>
<keyword evidence="3" id="KW-0963">Cytoplasm</keyword>
<keyword evidence="6 8" id="KW-0175">Coiled coil</keyword>
<organism evidence="10">
    <name type="scientific">Ixodes ricinus</name>
    <name type="common">Common tick</name>
    <name type="synonym">Acarus ricinus</name>
    <dbReference type="NCBI Taxonomy" id="34613"/>
    <lineage>
        <taxon>Eukaryota</taxon>
        <taxon>Metazoa</taxon>
        <taxon>Ecdysozoa</taxon>
        <taxon>Arthropoda</taxon>
        <taxon>Chelicerata</taxon>
        <taxon>Arachnida</taxon>
        <taxon>Acari</taxon>
        <taxon>Parasitiformes</taxon>
        <taxon>Ixodida</taxon>
        <taxon>Ixodoidea</taxon>
        <taxon>Ixodidae</taxon>
        <taxon>Ixodinae</taxon>
        <taxon>Ixodes</taxon>
    </lineage>
</organism>
<accession>A0A147BC19</accession>
<keyword evidence="4 9" id="KW-0812">Transmembrane</keyword>
<dbReference type="Pfam" id="PF05781">
    <property type="entry name" value="MRVI1"/>
    <property type="match status" value="1"/>
</dbReference>
<comment type="subcellular location">
    <subcellularLocation>
        <location evidence="2">Cytoplasm</location>
    </subcellularLocation>
    <subcellularLocation>
        <location evidence="1">Membrane</location>
        <topology evidence="1">Single-pass membrane protein</topology>
    </subcellularLocation>
</comment>
<evidence type="ECO:0000256" key="7">
    <source>
        <dbReference type="ARBA" id="ARBA00023136"/>
    </source>
</evidence>
<keyword evidence="7 9" id="KW-0472">Membrane</keyword>
<dbReference type="PANTHER" id="PTHR15352:SF1">
    <property type="entry name" value="KASH5-LIKE COILED-COIL DOMAIN-CONTAINING PROTEIN"/>
    <property type="match status" value="1"/>
</dbReference>
<evidence type="ECO:0000313" key="10">
    <source>
        <dbReference type="EMBL" id="JAR88308.1"/>
    </source>
</evidence>
<evidence type="ECO:0000256" key="2">
    <source>
        <dbReference type="ARBA" id="ARBA00004496"/>
    </source>
</evidence>
<dbReference type="EMBL" id="GEGO01007096">
    <property type="protein sequence ID" value="JAR88308.1"/>
    <property type="molecule type" value="Transcribed_RNA"/>
</dbReference>
<dbReference type="GO" id="GO:0005737">
    <property type="term" value="C:cytoplasm"/>
    <property type="evidence" value="ECO:0007669"/>
    <property type="project" value="UniProtKB-SubCell"/>
</dbReference>
<name>A0A147BC19_IXORI</name>
<feature type="non-terminal residue" evidence="10">
    <location>
        <position position="1"/>
    </location>
</feature>
<evidence type="ECO:0000256" key="9">
    <source>
        <dbReference type="SAM" id="Phobius"/>
    </source>
</evidence>
<evidence type="ECO:0000256" key="3">
    <source>
        <dbReference type="ARBA" id="ARBA00022490"/>
    </source>
</evidence>
<feature type="coiled-coil region" evidence="8">
    <location>
        <begin position="114"/>
        <end position="141"/>
    </location>
</feature>
<dbReference type="PANTHER" id="PTHR15352">
    <property type="entry name" value="LYMPHOID-RESTRICTED MEMBRANE PROTEIN, JAW1"/>
    <property type="match status" value="1"/>
</dbReference>